<feature type="active site" description="Acyl-thioester intermediate" evidence="2">
    <location>
        <position position="184"/>
    </location>
</feature>
<protein>
    <submittedName>
        <fullName evidence="4">Peptidase C60</fullName>
    </submittedName>
</protein>
<sequence length="208" mass="22721">MKQLLLACSLLFLAACQEQPLVSTQAQGSSEKVLSQKEPSAIKEETTPTSGEESFSIQQQGIVPKRIEIPAINVDAKITSERLTEKNEMEVPSNAEQVGWFEPGTKPGNSGNAILAGHVDDKNGPAVFFDLKDLSAGDQIYVTDEDGKKLTFEVNKVVAYPKDDAPLREIFGPSNNQNLNLLTCTGTFDHSIQDHEERLVVYTSLVNS</sequence>
<accession>A0A0A2T9B2</accession>
<dbReference type="InterPro" id="IPR023365">
    <property type="entry name" value="Sortase_dom-sf"/>
</dbReference>
<dbReference type="InterPro" id="IPR005754">
    <property type="entry name" value="Sortase"/>
</dbReference>
<evidence type="ECO:0000313" key="4">
    <source>
        <dbReference type="EMBL" id="KGP72367.1"/>
    </source>
</evidence>
<evidence type="ECO:0000256" key="2">
    <source>
        <dbReference type="PIRSR" id="PIRSR605754-1"/>
    </source>
</evidence>
<dbReference type="Proteomes" id="UP000030147">
    <property type="component" value="Unassembled WGS sequence"/>
</dbReference>
<dbReference type="Pfam" id="PF04203">
    <property type="entry name" value="Sortase"/>
    <property type="match status" value="1"/>
</dbReference>
<comment type="caution">
    <text evidence="4">The sequence shown here is derived from an EMBL/GenBank/DDBJ whole genome shotgun (WGS) entry which is preliminary data.</text>
</comment>
<name>A0A0A2T9B2_9BACI</name>
<dbReference type="InterPro" id="IPR042001">
    <property type="entry name" value="Sortase_F"/>
</dbReference>
<feature type="compositionally biased region" description="Polar residues" evidence="3">
    <location>
        <begin position="47"/>
        <end position="58"/>
    </location>
</feature>
<dbReference type="CDD" id="cd05829">
    <property type="entry name" value="Sortase_F"/>
    <property type="match status" value="1"/>
</dbReference>
<dbReference type="eggNOG" id="COG3764">
    <property type="taxonomic scope" value="Bacteria"/>
</dbReference>
<dbReference type="RefSeq" id="WP_036820086.1">
    <property type="nucleotide sequence ID" value="NZ_AVBF01000031.1"/>
</dbReference>
<evidence type="ECO:0000313" key="5">
    <source>
        <dbReference type="Proteomes" id="UP000030147"/>
    </source>
</evidence>
<evidence type="ECO:0000256" key="3">
    <source>
        <dbReference type="SAM" id="MobiDB-lite"/>
    </source>
</evidence>
<dbReference type="Gene3D" id="2.40.260.10">
    <property type="entry name" value="Sortase"/>
    <property type="match status" value="1"/>
</dbReference>
<proteinExistence type="predicted"/>
<dbReference type="STRING" id="1385514.N782_11925"/>
<gene>
    <name evidence="4" type="ORF">N782_11925</name>
</gene>
<feature type="active site" description="Proton donor/acceptor" evidence="2">
    <location>
        <position position="118"/>
    </location>
</feature>
<dbReference type="AlphaFoldDB" id="A0A0A2T9B2"/>
<dbReference type="EMBL" id="AVBF01000031">
    <property type="protein sequence ID" value="KGP72367.1"/>
    <property type="molecule type" value="Genomic_DNA"/>
</dbReference>
<dbReference type="GO" id="GO:0016787">
    <property type="term" value="F:hydrolase activity"/>
    <property type="evidence" value="ECO:0007669"/>
    <property type="project" value="UniProtKB-KW"/>
</dbReference>
<dbReference type="PROSITE" id="PS51257">
    <property type="entry name" value="PROKAR_LIPOPROTEIN"/>
    <property type="match status" value="1"/>
</dbReference>
<reference evidence="4 5" key="1">
    <citation type="journal article" date="2015" name="Stand. Genomic Sci.">
        <title>High quality draft genome sequence of the moderately halophilic bacterium Pontibacillus yanchengensis Y32(T) and comparison among Pontibacillus genomes.</title>
        <authorList>
            <person name="Huang J."/>
            <person name="Qiao Z.X."/>
            <person name="Tang J.W."/>
            <person name="Wang G."/>
        </authorList>
    </citation>
    <scope>NUCLEOTIDE SEQUENCE [LARGE SCALE GENOMIC DNA]</scope>
    <source>
        <strain evidence="4 5">Y32</strain>
    </source>
</reference>
<keyword evidence="1" id="KW-0378">Hydrolase</keyword>
<organism evidence="4 5">
    <name type="scientific">Pontibacillus yanchengensis Y32</name>
    <dbReference type="NCBI Taxonomy" id="1385514"/>
    <lineage>
        <taxon>Bacteria</taxon>
        <taxon>Bacillati</taxon>
        <taxon>Bacillota</taxon>
        <taxon>Bacilli</taxon>
        <taxon>Bacillales</taxon>
        <taxon>Bacillaceae</taxon>
        <taxon>Pontibacillus</taxon>
    </lineage>
</organism>
<keyword evidence="5" id="KW-1185">Reference proteome</keyword>
<dbReference type="OrthoDB" id="525039at2"/>
<evidence type="ECO:0000256" key="1">
    <source>
        <dbReference type="ARBA" id="ARBA00022801"/>
    </source>
</evidence>
<dbReference type="SUPFAM" id="SSF63817">
    <property type="entry name" value="Sortase"/>
    <property type="match status" value="1"/>
</dbReference>
<feature type="region of interest" description="Disordered" evidence="3">
    <location>
        <begin position="25"/>
        <end position="58"/>
    </location>
</feature>